<dbReference type="PANTHER" id="PTHR47495">
    <property type="entry name" value="ALDEHYDE DEHYDROGENASE"/>
    <property type="match status" value="1"/>
</dbReference>
<dbReference type="EMBL" id="PDKJ01000077">
    <property type="protein sequence ID" value="RXJ62970.1"/>
    <property type="molecule type" value="Genomic_DNA"/>
</dbReference>
<dbReference type="SUPFAM" id="SSF54665">
    <property type="entry name" value="CO dehydrogenase molybdoprotein N-domain-like"/>
    <property type="match status" value="1"/>
</dbReference>
<dbReference type="InterPro" id="IPR052516">
    <property type="entry name" value="N-heterocyclic_Hydroxylase"/>
</dbReference>
<feature type="domain" description="Aldehyde oxidase/xanthine dehydrogenase a/b hammerhead" evidence="1">
    <location>
        <begin position="24"/>
        <end position="102"/>
    </location>
</feature>
<dbReference type="AlphaFoldDB" id="A0A4Q0XZ48"/>
<proteinExistence type="predicted"/>
<dbReference type="PANTHER" id="PTHR47495:SF2">
    <property type="entry name" value="ALDEHYDE DEHYDROGENASE"/>
    <property type="match status" value="1"/>
</dbReference>
<dbReference type="Gene3D" id="3.90.1170.50">
    <property type="entry name" value="Aldehyde oxidase/xanthine dehydrogenase, a/b hammerhead"/>
    <property type="match status" value="1"/>
</dbReference>
<evidence type="ECO:0000313" key="2">
    <source>
        <dbReference type="EMBL" id="RXJ62970.1"/>
    </source>
</evidence>
<dbReference type="SMART" id="SM01008">
    <property type="entry name" value="Ald_Xan_dh_C"/>
    <property type="match status" value="1"/>
</dbReference>
<dbReference type="GO" id="GO:0016491">
    <property type="term" value="F:oxidoreductase activity"/>
    <property type="evidence" value="ECO:0007669"/>
    <property type="project" value="InterPro"/>
</dbReference>
<dbReference type="InterPro" id="IPR000674">
    <property type="entry name" value="Ald_Oxase/Xan_DH_a/b"/>
</dbReference>
<comment type="caution">
    <text evidence="2">The sequence shown here is derived from an EMBL/GenBank/DDBJ whole genome shotgun (WGS) entry which is preliminary data.</text>
</comment>
<sequence>PLNECKLIGKPTRRHPKEAWAKVTGEAEFGIDIRVPNMKYAVVIHPTIFGAKVKSFDATSALKKEGILKVKQISTGIAIIAEHWWTAKEAVNDINVVWDEGAFKNVSSKTLDKDYSELLNKNGNIMRKDGDSEKAFKEAAKVIEAEYNLPFLAHAAMEPLNAVVHDKNGSAEVWTGGQLQSIYRDVTAKVLGIESKDVTYN</sequence>
<accession>A0A4Q0XZ48</accession>
<dbReference type="SUPFAM" id="SSF56003">
    <property type="entry name" value="Molybdenum cofactor-binding domain"/>
    <property type="match status" value="1"/>
</dbReference>
<reference evidence="2 3" key="1">
    <citation type="submission" date="2017-10" db="EMBL/GenBank/DDBJ databases">
        <title>Genomics of the genus Arcobacter.</title>
        <authorList>
            <person name="Perez-Cataluna A."/>
            <person name="Figueras M.J."/>
        </authorList>
    </citation>
    <scope>NUCLEOTIDE SEQUENCE [LARGE SCALE GENOMIC DNA]</scope>
    <source>
        <strain evidence="2 3">CECT 8993</strain>
    </source>
</reference>
<evidence type="ECO:0000259" key="1">
    <source>
        <dbReference type="SMART" id="SM01008"/>
    </source>
</evidence>
<dbReference type="InterPro" id="IPR037165">
    <property type="entry name" value="AldOxase/xan_DH_Mopterin-bd_sf"/>
</dbReference>
<feature type="non-terminal residue" evidence="2">
    <location>
        <position position="201"/>
    </location>
</feature>
<name>A0A4Q0XZ48_9BACT</name>
<dbReference type="InterPro" id="IPR008274">
    <property type="entry name" value="AldOxase/xan_DH_MoCoBD1"/>
</dbReference>
<evidence type="ECO:0000313" key="3">
    <source>
        <dbReference type="Proteomes" id="UP000290172"/>
    </source>
</evidence>
<dbReference type="Gene3D" id="3.30.365.10">
    <property type="entry name" value="Aldehyde oxidase/xanthine dehydrogenase, molybdopterin binding domain"/>
    <property type="match status" value="1"/>
</dbReference>
<feature type="non-terminal residue" evidence="2">
    <location>
        <position position="1"/>
    </location>
</feature>
<dbReference type="Pfam" id="PF02738">
    <property type="entry name" value="MoCoBD_1"/>
    <property type="match status" value="1"/>
</dbReference>
<dbReference type="Proteomes" id="UP000290172">
    <property type="component" value="Unassembled WGS sequence"/>
</dbReference>
<dbReference type="RefSeq" id="WP_164970339.1">
    <property type="nucleotide sequence ID" value="NZ_PDKJ01000077.1"/>
</dbReference>
<dbReference type="InterPro" id="IPR036856">
    <property type="entry name" value="Ald_Oxase/Xan_DH_a/b_sf"/>
</dbReference>
<protein>
    <submittedName>
        <fullName evidence="2">Twin-arginine translocation pathway signal protein</fullName>
    </submittedName>
</protein>
<organism evidence="2 3">
    <name type="scientific">Halarcobacter ebronensis</name>
    <dbReference type="NCBI Taxonomy" id="1462615"/>
    <lineage>
        <taxon>Bacteria</taxon>
        <taxon>Pseudomonadati</taxon>
        <taxon>Campylobacterota</taxon>
        <taxon>Epsilonproteobacteria</taxon>
        <taxon>Campylobacterales</taxon>
        <taxon>Arcobacteraceae</taxon>
        <taxon>Halarcobacter</taxon>
    </lineage>
</organism>
<gene>
    <name evidence="2" type="ORF">CRV08_15965</name>
</gene>